<keyword evidence="2" id="KW-1185">Reference proteome</keyword>
<accession>A0AAD7HMW6</accession>
<dbReference type="SUPFAM" id="SSF52047">
    <property type="entry name" value="RNI-like"/>
    <property type="match status" value="1"/>
</dbReference>
<evidence type="ECO:0008006" key="3">
    <source>
        <dbReference type="Google" id="ProtNLM"/>
    </source>
</evidence>
<evidence type="ECO:0000313" key="2">
    <source>
        <dbReference type="Proteomes" id="UP001215598"/>
    </source>
</evidence>
<dbReference type="InterPro" id="IPR032675">
    <property type="entry name" value="LRR_dom_sf"/>
</dbReference>
<organism evidence="1 2">
    <name type="scientific">Mycena metata</name>
    <dbReference type="NCBI Taxonomy" id="1033252"/>
    <lineage>
        <taxon>Eukaryota</taxon>
        <taxon>Fungi</taxon>
        <taxon>Dikarya</taxon>
        <taxon>Basidiomycota</taxon>
        <taxon>Agaricomycotina</taxon>
        <taxon>Agaricomycetes</taxon>
        <taxon>Agaricomycetidae</taxon>
        <taxon>Agaricales</taxon>
        <taxon>Marasmiineae</taxon>
        <taxon>Mycenaceae</taxon>
        <taxon>Mycena</taxon>
    </lineage>
</organism>
<name>A0AAD7HMW6_9AGAR</name>
<gene>
    <name evidence="1" type="ORF">B0H16DRAFT_338677</name>
</gene>
<evidence type="ECO:0000313" key="1">
    <source>
        <dbReference type="EMBL" id="KAJ7723524.1"/>
    </source>
</evidence>
<comment type="caution">
    <text evidence="1">The sequence shown here is derived from an EMBL/GenBank/DDBJ whole genome shotgun (WGS) entry which is preliminary data.</text>
</comment>
<sequence length="364" mass="41701">MLPELVEYILDFLHDVYNRGTLLSCSLVSRDWAQSSQRILFAYIHLRYSPFWHLKYPGVTGILSHRLNSILNETPHLTRYIRVLRIENSGFGTSCWLNTEPSLPQLLSKLSSLRSLVLNTIRWENLSEDRQQSFRALLASPTLSSVRLRRCSTFWQFFGLVSMAPNLKRLSVASSSLEPDLPDDHRVLPKPPTLDVLELYDTALPENFTSTVSQYLDITRLHTLIFLDYGSYVSAVPLLALLGQTGTLQRLELNDIPEPTDFDLRQIPSLRQLSVVNVQMGQQEQEPSRAHLVQFISGIPQVEDICIEVEALSAWPEGIHWDVWAKLDDLLTTSEWNHLRYITFNVCLYRGGSLFPMRPTHPSL</sequence>
<dbReference type="EMBL" id="JARKIB010000210">
    <property type="protein sequence ID" value="KAJ7723524.1"/>
    <property type="molecule type" value="Genomic_DNA"/>
</dbReference>
<dbReference type="AlphaFoldDB" id="A0AAD7HMW6"/>
<protein>
    <recommendedName>
        <fullName evidence="3">F-box domain-containing protein</fullName>
    </recommendedName>
</protein>
<dbReference type="Proteomes" id="UP001215598">
    <property type="component" value="Unassembled WGS sequence"/>
</dbReference>
<proteinExistence type="predicted"/>
<reference evidence="1" key="1">
    <citation type="submission" date="2023-03" db="EMBL/GenBank/DDBJ databases">
        <title>Massive genome expansion in bonnet fungi (Mycena s.s.) driven by repeated elements and novel gene families across ecological guilds.</title>
        <authorList>
            <consortium name="Lawrence Berkeley National Laboratory"/>
            <person name="Harder C.B."/>
            <person name="Miyauchi S."/>
            <person name="Viragh M."/>
            <person name="Kuo A."/>
            <person name="Thoen E."/>
            <person name="Andreopoulos B."/>
            <person name="Lu D."/>
            <person name="Skrede I."/>
            <person name="Drula E."/>
            <person name="Henrissat B."/>
            <person name="Morin E."/>
            <person name="Kohler A."/>
            <person name="Barry K."/>
            <person name="LaButti K."/>
            <person name="Morin E."/>
            <person name="Salamov A."/>
            <person name="Lipzen A."/>
            <person name="Mereny Z."/>
            <person name="Hegedus B."/>
            <person name="Baldrian P."/>
            <person name="Stursova M."/>
            <person name="Weitz H."/>
            <person name="Taylor A."/>
            <person name="Grigoriev I.V."/>
            <person name="Nagy L.G."/>
            <person name="Martin F."/>
            <person name="Kauserud H."/>
        </authorList>
    </citation>
    <scope>NUCLEOTIDE SEQUENCE</scope>
    <source>
        <strain evidence="1">CBHHK182m</strain>
    </source>
</reference>
<dbReference type="Gene3D" id="3.80.10.10">
    <property type="entry name" value="Ribonuclease Inhibitor"/>
    <property type="match status" value="1"/>
</dbReference>